<proteinExistence type="predicted"/>
<reference evidence="1 2" key="1">
    <citation type="submission" date="2018-10" db="EMBL/GenBank/DDBJ databases">
        <title>Draft genome sequence of the microsporidian Tubulinosema ratisbonensis.</title>
        <authorList>
            <person name="Polonais V."/>
            <person name="Peyretaillade E."/>
            <person name="Niehus S."/>
            <person name="Wawrzyniak I."/>
            <person name="Franchet A."/>
            <person name="Gaspin C."/>
            <person name="Reichstadt M."/>
            <person name="Belser C."/>
            <person name="Labadie K."/>
            <person name="Delbac F."/>
            <person name="Ferrandon D."/>
        </authorList>
    </citation>
    <scope>NUCLEOTIDE SEQUENCE [LARGE SCALE GENOMIC DNA]</scope>
    <source>
        <strain evidence="1 2">Franzen</strain>
    </source>
</reference>
<dbReference type="AlphaFoldDB" id="A0A437ALW3"/>
<dbReference type="VEuPathDB" id="MicrosporidiaDB:TUBRATIS_13310"/>
<dbReference type="Proteomes" id="UP000282876">
    <property type="component" value="Unassembled WGS sequence"/>
</dbReference>
<comment type="caution">
    <text evidence="1">The sequence shown here is derived from an EMBL/GenBank/DDBJ whole genome shotgun (WGS) entry which is preliminary data.</text>
</comment>
<evidence type="ECO:0000313" key="1">
    <source>
        <dbReference type="EMBL" id="RVD92173.1"/>
    </source>
</evidence>
<evidence type="ECO:0000313" key="2">
    <source>
        <dbReference type="Proteomes" id="UP000282876"/>
    </source>
</evidence>
<keyword evidence="2" id="KW-1185">Reference proteome</keyword>
<dbReference type="CDD" id="cd00043">
    <property type="entry name" value="CYCLIN_SF"/>
    <property type="match status" value="1"/>
</dbReference>
<dbReference type="InterPro" id="IPR036915">
    <property type="entry name" value="Cyclin-like_sf"/>
</dbReference>
<name>A0A437ALW3_9MICR</name>
<dbReference type="OrthoDB" id="4951845at2759"/>
<dbReference type="STRING" id="291195.A0A437ALW3"/>
<dbReference type="SUPFAM" id="SSF47954">
    <property type="entry name" value="Cyclin-like"/>
    <property type="match status" value="1"/>
</dbReference>
<sequence>MNLLSEGNKRIKRLCNRLGIPLKTRLVAQIIYSRVFSTSQHDHEFLSLCCINLACKIIDTYFDENLIFNTNKINYKEIKEIEKYICNKINHNFNIFPIHFIYIKFAKILNKGLHYNTLTVLDEIHEDDRILKIKYFENENKMFCGGDVALSLFKDSEVSFLVDKMGMFH</sequence>
<protein>
    <submittedName>
        <fullName evidence="1">Cyclin K</fullName>
    </submittedName>
</protein>
<accession>A0A437ALW3</accession>
<organism evidence="1 2">
    <name type="scientific">Tubulinosema ratisbonensis</name>
    <dbReference type="NCBI Taxonomy" id="291195"/>
    <lineage>
        <taxon>Eukaryota</taxon>
        <taxon>Fungi</taxon>
        <taxon>Fungi incertae sedis</taxon>
        <taxon>Microsporidia</taxon>
        <taxon>Tubulinosematoidea</taxon>
        <taxon>Tubulinosematidae</taxon>
        <taxon>Tubulinosema</taxon>
    </lineage>
</organism>
<gene>
    <name evidence="1" type="ORF">TUBRATIS_13310</name>
</gene>
<dbReference type="Gene3D" id="1.10.472.10">
    <property type="entry name" value="Cyclin-like"/>
    <property type="match status" value="1"/>
</dbReference>
<dbReference type="EMBL" id="RCSS01000288">
    <property type="protein sequence ID" value="RVD92173.1"/>
    <property type="molecule type" value="Genomic_DNA"/>
</dbReference>